<dbReference type="AlphaFoldDB" id="E4XMZ1"/>
<evidence type="ECO:0000256" key="6">
    <source>
        <dbReference type="ARBA" id="ARBA00022692"/>
    </source>
</evidence>
<protein>
    <recommendedName>
        <fullName evidence="13">Fucosyltransferase</fullName>
        <ecNumber evidence="13">2.4.1.-</ecNumber>
    </recommendedName>
</protein>
<evidence type="ECO:0000313" key="18">
    <source>
        <dbReference type="Proteomes" id="UP000001307"/>
    </source>
</evidence>
<evidence type="ECO:0000256" key="14">
    <source>
        <dbReference type="SAM" id="MobiDB-lite"/>
    </source>
</evidence>
<keyword evidence="18" id="KW-1185">Reference proteome</keyword>
<evidence type="ECO:0000256" key="11">
    <source>
        <dbReference type="ARBA" id="ARBA00047273"/>
    </source>
</evidence>
<dbReference type="SUPFAM" id="SSF53756">
    <property type="entry name" value="UDP-Glycosyltransferase/glycogen phosphorylase"/>
    <property type="match status" value="1"/>
</dbReference>
<dbReference type="InterPro" id="IPR031481">
    <property type="entry name" value="Glyco_tran_10_N"/>
</dbReference>
<dbReference type="EMBL" id="FN653080">
    <property type="protein sequence ID" value="CBY11287.1"/>
    <property type="molecule type" value="Genomic_DNA"/>
</dbReference>
<keyword evidence="5 13" id="KW-0808">Transferase</keyword>
<feature type="domain" description="Fucosyltransferase N-terminal" evidence="16">
    <location>
        <begin position="58"/>
        <end position="174"/>
    </location>
</feature>
<dbReference type="GO" id="GO:0046920">
    <property type="term" value="F:alpha-(1-&gt;3)-fucosyltransferase activity"/>
    <property type="evidence" value="ECO:0007669"/>
    <property type="project" value="TreeGrafter"/>
</dbReference>
<accession>E4XMZ1</accession>
<evidence type="ECO:0000259" key="15">
    <source>
        <dbReference type="Pfam" id="PF00852"/>
    </source>
</evidence>
<keyword evidence="7" id="KW-0735">Signal-anchor</keyword>
<evidence type="ECO:0000256" key="12">
    <source>
        <dbReference type="ARBA" id="ARBA00048647"/>
    </source>
</evidence>
<evidence type="ECO:0000256" key="9">
    <source>
        <dbReference type="ARBA" id="ARBA00023136"/>
    </source>
</evidence>
<keyword evidence="10" id="KW-0325">Glycoprotein</keyword>
<keyword evidence="6 13" id="KW-0812">Transmembrane</keyword>
<keyword evidence="8" id="KW-1133">Transmembrane helix</keyword>
<comment type="catalytic activity">
    <reaction evidence="12">
        <text>L-seryl-[protein] + GDP-beta-L-fucose = 3-O-(alpha-L-fucosyl)-L-seryl-[protein] + GDP + H(+)</text>
        <dbReference type="Rhea" id="RHEA:63644"/>
        <dbReference type="Rhea" id="RHEA-COMP:9863"/>
        <dbReference type="Rhea" id="RHEA-COMP:17914"/>
        <dbReference type="ChEBI" id="CHEBI:15378"/>
        <dbReference type="ChEBI" id="CHEBI:29999"/>
        <dbReference type="ChEBI" id="CHEBI:57273"/>
        <dbReference type="ChEBI" id="CHEBI:58189"/>
        <dbReference type="ChEBI" id="CHEBI:189632"/>
        <dbReference type="EC" id="2.4.1.221"/>
    </reaction>
    <physiologicalReaction direction="left-to-right" evidence="12">
        <dbReference type="Rhea" id="RHEA:63645"/>
    </physiologicalReaction>
</comment>
<gene>
    <name evidence="17" type="ORF">GSOID_T00015541001</name>
</gene>
<reference evidence="17" key="1">
    <citation type="journal article" date="2010" name="Science">
        <title>Plasticity of animal genome architecture unmasked by rapid evolution of a pelagic tunicate.</title>
        <authorList>
            <person name="Denoeud F."/>
            <person name="Henriet S."/>
            <person name="Mungpakdee S."/>
            <person name="Aury J.M."/>
            <person name="Da Silva C."/>
            <person name="Brinkmann H."/>
            <person name="Mikhaleva J."/>
            <person name="Olsen L.C."/>
            <person name="Jubin C."/>
            <person name="Canestro C."/>
            <person name="Bouquet J.M."/>
            <person name="Danks G."/>
            <person name="Poulain J."/>
            <person name="Campsteijn C."/>
            <person name="Adamski M."/>
            <person name="Cross I."/>
            <person name="Yadetie F."/>
            <person name="Muffato M."/>
            <person name="Louis A."/>
            <person name="Butcher S."/>
            <person name="Tsagkogeorga G."/>
            <person name="Konrad A."/>
            <person name="Singh S."/>
            <person name="Jensen M.F."/>
            <person name="Cong E.H."/>
            <person name="Eikeseth-Otteraa H."/>
            <person name="Noel B."/>
            <person name="Anthouard V."/>
            <person name="Porcel B.M."/>
            <person name="Kachouri-Lafond R."/>
            <person name="Nishino A."/>
            <person name="Ugolini M."/>
            <person name="Chourrout P."/>
            <person name="Nishida H."/>
            <person name="Aasland R."/>
            <person name="Huzurbazar S."/>
            <person name="Westhof E."/>
            <person name="Delsuc F."/>
            <person name="Lehrach H."/>
            <person name="Reinhardt R."/>
            <person name="Weissenbach J."/>
            <person name="Roy S.W."/>
            <person name="Artiguenave F."/>
            <person name="Postlethwait J.H."/>
            <person name="Manak J.R."/>
            <person name="Thompson E.M."/>
            <person name="Jaillon O."/>
            <person name="Du Pasquier L."/>
            <person name="Boudinot P."/>
            <person name="Liberles D.A."/>
            <person name="Volff J.N."/>
            <person name="Philippe H."/>
            <person name="Lenhard B."/>
            <person name="Roest Crollius H."/>
            <person name="Wincker P."/>
            <person name="Chourrout D."/>
        </authorList>
    </citation>
    <scope>NUCLEOTIDE SEQUENCE [LARGE SCALE GENOMIC DNA]</scope>
</reference>
<evidence type="ECO:0000256" key="10">
    <source>
        <dbReference type="ARBA" id="ARBA00023180"/>
    </source>
</evidence>
<evidence type="ECO:0000256" key="13">
    <source>
        <dbReference type="RuleBase" id="RU003832"/>
    </source>
</evidence>
<organism evidence="17">
    <name type="scientific">Oikopleura dioica</name>
    <name type="common">Tunicate</name>
    <dbReference type="NCBI Taxonomy" id="34765"/>
    <lineage>
        <taxon>Eukaryota</taxon>
        <taxon>Metazoa</taxon>
        <taxon>Chordata</taxon>
        <taxon>Tunicata</taxon>
        <taxon>Appendicularia</taxon>
        <taxon>Copelata</taxon>
        <taxon>Oikopleuridae</taxon>
        <taxon>Oikopleura</taxon>
    </lineage>
</organism>
<feature type="compositionally biased region" description="Basic and acidic residues" evidence="14">
    <location>
        <begin position="24"/>
        <end position="43"/>
    </location>
</feature>
<dbReference type="Proteomes" id="UP000001307">
    <property type="component" value="Unassembled WGS sequence"/>
</dbReference>
<dbReference type="Gene3D" id="3.40.50.11660">
    <property type="entry name" value="Glycosyl transferase family 10, C-terminal domain"/>
    <property type="match status" value="1"/>
</dbReference>
<evidence type="ECO:0000256" key="4">
    <source>
        <dbReference type="ARBA" id="ARBA00022676"/>
    </source>
</evidence>
<feature type="region of interest" description="Disordered" evidence="14">
    <location>
        <begin position="19"/>
        <end position="44"/>
    </location>
</feature>
<sequence>MKVSAAVLPIFINGMKEPSSPNWRTERKQVSEKQARKNEENMQRFKKSYKTLKNEKESTTILEFWNYEKPFLNKIPEKCGGCWLTNDRNFEYEADGIMFDNTRYKNAIRAKDLPDFDNRNLDSQYWVFWPREAASKGIEKGTNFNLVKQIHDWDGSFNLTASYRIDSDVVRPFGSRDSVLARHYSDGDHEPYEDLIKKIMARKESNGGKHTTWIVSNCGRTNGASARWNYATELIDEGLKINGFGDCFNNHLEGAPWSDKFGDGVIAGYKFYLAFENSVHCNGYISEKFWRNSLGTGAVPVVYGPHKSDVEAVAPANSYIFAEDFETPKDLVDYLNYLDKNDTAYEEYHKWRADELDEEYEDLGPHTAEMMCNLCRNIKERKEADYPKRIIKSVMSWWWVNVHDDKCTGGYKLPEWITSFPPQTMENTYDELKLSLHENDVLK</sequence>
<evidence type="ECO:0000256" key="2">
    <source>
        <dbReference type="ARBA" id="ARBA00004922"/>
    </source>
</evidence>
<dbReference type="Pfam" id="PF17039">
    <property type="entry name" value="Glyco_tran_10_N"/>
    <property type="match status" value="1"/>
</dbReference>
<comment type="similarity">
    <text evidence="3 13">Belongs to the glycosyltransferase 10 family.</text>
</comment>
<comment type="catalytic activity">
    <reaction evidence="11">
        <text>L-threonyl-[protein] + GDP-beta-L-fucose = 3-O-(alpha-L-fucosyl)-L-threonyl-[protein] + GDP + H(+)</text>
        <dbReference type="Rhea" id="RHEA:70491"/>
        <dbReference type="Rhea" id="RHEA-COMP:11060"/>
        <dbReference type="Rhea" id="RHEA-COMP:17915"/>
        <dbReference type="ChEBI" id="CHEBI:15378"/>
        <dbReference type="ChEBI" id="CHEBI:30013"/>
        <dbReference type="ChEBI" id="CHEBI:57273"/>
        <dbReference type="ChEBI" id="CHEBI:58189"/>
        <dbReference type="ChEBI" id="CHEBI:189631"/>
        <dbReference type="EC" id="2.4.1.221"/>
    </reaction>
    <physiologicalReaction direction="left-to-right" evidence="11">
        <dbReference type="Rhea" id="RHEA:70492"/>
    </physiologicalReaction>
</comment>
<dbReference type="Pfam" id="PF00852">
    <property type="entry name" value="Glyco_transf_10"/>
    <property type="match status" value="1"/>
</dbReference>
<dbReference type="GO" id="GO:0032580">
    <property type="term" value="C:Golgi cisterna membrane"/>
    <property type="evidence" value="ECO:0007669"/>
    <property type="project" value="UniProtKB-SubCell"/>
</dbReference>
<proteinExistence type="inferred from homology"/>
<dbReference type="GO" id="GO:0005789">
    <property type="term" value="C:endoplasmic reticulum membrane"/>
    <property type="evidence" value="ECO:0007669"/>
    <property type="project" value="UniProtKB-SubCell"/>
</dbReference>
<dbReference type="GO" id="GO:0046922">
    <property type="term" value="F:peptide-O-fucosyltransferase activity"/>
    <property type="evidence" value="ECO:0007669"/>
    <property type="project" value="UniProtKB-EC"/>
</dbReference>
<feature type="domain" description="Fucosyltransferase C-terminal" evidence="15">
    <location>
        <begin position="209"/>
        <end position="397"/>
    </location>
</feature>
<comment type="subcellular location">
    <subcellularLocation>
        <location evidence="1">Endoplasmic reticulum membrane</location>
        <topology evidence="1">Single-pass type II membrane protein</topology>
    </subcellularLocation>
    <subcellularLocation>
        <location evidence="13">Golgi apparatus</location>
        <location evidence="13">Golgi stack membrane</location>
        <topology evidence="13">Single-pass type II membrane protein</topology>
    </subcellularLocation>
</comment>
<dbReference type="UniPathway" id="UPA00378"/>
<name>E4XMZ1_OIKDI</name>
<dbReference type="InterPro" id="IPR001503">
    <property type="entry name" value="Glyco_trans_10"/>
</dbReference>
<dbReference type="InterPro" id="IPR038577">
    <property type="entry name" value="GT10-like_C_sf"/>
</dbReference>
<dbReference type="PANTHER" id="PTHR11929:SF145">
    <property type="entry name" value="ALPHA-(1,3)-FUCOSYLTRANSFERASE FUT-1"/>
    <property type="match status" value="1"/>
</dbReference>
<comment type="pathway">
    <text evidence="2">Protein modification; protein glycosylation.</text>
</comment>
<dbReference type="FunFam" id="3.40.50.11660:FF:000002">
    <property type="entry name" value="Alpha-(1,3)-fucosyltransferase"/>
    <property type="match status" value="1"/>
</dbReference>
<dbReference type="PANTHER" id="PTHR11929">
    <property type="entry name" value="ALPHA- 1,3 -FUCOSYLTRANSFERASE"/>
    <property type="match status" value="1"/>
</dbReference>
<keyword evidence="4 13" id="KW-0328">Glycosyltransferase</keyword>
<dbReference type="EC" id="2.4.1.-" evidence="13"/>
<keyword evidence="13" id="KW-0333">Golgi apparatus</keyword>
<evidence type="ECO:0000256" key="8">
    <source>
        <dbReference type="ARBA" id="ARBA00022989"/>
    </source>
</evidence>
<keyword evidence="9" id="KW-0472">Membrane</keyword>
<dbReference type="OrthoDB" id="427096at2759"/>
<dbReference type="InterPro" id="IPR055270">
    <property type="entry name" value="Glyco_tran_10_C"/>
</dbReference>
<evidence type="ECO:0000256" key="7">
    <source>
        <dbReference type="ARBA" id="ARBA00022968"/>
    </source>
</evidence>
<evidence type="ECO:0000259" key="16">
    <source>
        <dbReference type="Pfam" id="PF17039"/>
    </source>
</evidence>
<evidence type="ECO:0000256" key="3">
    <source>
        <dbReference type="ARBA" id="ARBA00008919"/>
    </source>
</evidence>
<evidence type="ECO:0000256" key="5">
    <source>
        <dbReference type="ARBA" id="ARBA00022679"/>
    </source>
</evidence>
<dbReference type="InParanoid" id="E4XMZ1"/>
<evidence type="ECO:0000313" key="17">
    <source>
        <dbReference type="EMBL" id="CBY11287.1"/>
    </source>
</evidence>
<evidence type="ECO:0000256" key="1">
    <source>
        <dbReference type="ARBA" id="ARBA00004648"/>
    </source>
</evidence>